<evidence type="ECO:0000313" key="3">
    <source>
        <dbReference type="Proteomes" id="UP000307768"/>
    </source>
</evidence>
<protein>
    <submittedName>
        <fullName evidence="2">Nuclear transport factor 2 family protein</fullName>
    </submittedName>
</protein>
<dbReference type="EMBL" id="VDFQ02000001">
    <property type="protein sequence ID" value="KAA1425244.1"/>
    <property type="molecule type" value="Genomic_DNA"/>
</dbReference>
<dbReference type="SUPFAM" id="SSF54427">
    <property type="entry name" value="NTF2-like"/>
    <property type="match status" value="1"/>
</dbReference>
<dbReference type="RefSeq" id="WP_149768419.1">
    <property type="nucleotide sequence ID" value="NZ_VDFQ02000001.1"/>
</dbReference>
<accession>A0A5Q6S4C0</accession>
<dbReference type="OrthoDB" id="3829522at2"/>
<evidence type="ECO:0000313" key="2">
    <source>
        <dbReference type="EMBL" id="KAA1425244.1"/>
    </source>
</evidence>
<dbReference type="Proteomes" id="UP000307768">
    <property type="component" value="Unassembled WGS sequence"/>
</dbReference>
<dbReference type="Pfam" id="PF12680">
    <property type="entry name" value="SnoaL_2"/>
    <property type="match status" value="1"/>
</dbReference>
<feature type="domain" description="SnoaL-like" evidence="1">
    <location>
        <begin position="11"/>
        <end position="91"/>
    </location>
</feature>
<dbReference type="Gene3D" id="3.10.450.50">
    <property type="match status" value="1"/>
</dbReference>
<organism evidence="2 3">
    <name type="scientific">Mumia zhuanghuii</name>
    <dbReference type="NCBI Taxonomy" id="2585211"/>
    <lineage>
        <taxon>Bacteria</taxon>
        <taxon>Bacillati</taxon>
        <taxon>Actinomycetota</taxon>
        <taxon>Actinomycetes</taxon>
        <taxon>Propionibacteriales</taxon>
        <taxon>Nocardioidaceae</taxon>
        <taxon>Mumia</taxon>
    </lineage>
</organism>
<sequence>MRSDPQSFAVQWRDAWNAHDVEAVLAHFADDVVFTSPVAAQLLDDSDGVLRGKDALRAYWTEGLRRIPDLRFEVVGVYAGLDTVVINYRNQKGGLVNEVLHLRDGLVVEGHGTYLAAGDDDNLAGATR</sequence>
<comment type="caution">
    <text evidence="2">The sequence shown here is derived from an EMBL/GenBank/DDBJ whole genome shotgun (WGS) entry which is preliminary data.</text>
</comment>
<dbReference type="AlphaFoldDB" id="A0A5Q6S4C0"/>
<proteinExistence type="predicted"/>
<gene>
    <name evidence="2" type="ORF">FE697_005085</name>
</gene>
<reference evidence="2 3" key="1">
    <citation type="submission" date="2019-09" db="EMBL/GenBank/DDBJ databases">
        <title>Mumia zhuanghuii sp. nov. isolated from the intestinal contents of plateau pika (Ochotona curzoniae) in the Qinghai-Tibet plateau of China.</title>
        <authorList>
            <person name="Tian Z."/>
        </authorList>
    </citation>
    <scope>NUCLEOTIDE SEQUENCE [LARGE SCALE GENOMIC DNA]</scope>
    <source>
        <strain evidence="3">350</strain>
    </source>
</reference>
<name>A0A5Q6S4C0_9ACTN</name>
<dbReference type="InterPro" id="IPR037401">
    <property type="entry name" value="SnoaL-like"/>
</dbReference>
<dbReference type="InterPro" id="IPR032710">
    <property type="entry name" value="NTF2-like_dom_sf"/>
</dbReference>
<evidence type="ECO:0000259" key="1">
    <source>
        <dbReference type="Pfam" id="PF12680"/>
    </source>
</evidence>